<gene>
    <name evidence="1" type="ORF">HGM15179_009048</name>
</gene>
<accession>A0A8K1GFX7</accession>
<dbReference type="AlphaFoldDB" id="A0A8K1GFX7"/>
<keyword evidence="2" id="KW-1185">Reference proteome</keyword>
<organism evidence="1 2">
    <name type="scientific">Zosterops borbonicus</name>
    <dbReference type="NCBI Taxonomy" id="364589"/>
    <lineage>
        <taxon>Eukaryota</taxon>
        <taxon>Metazoa</taxon>
        <taxon>Chordata</taxon>
        <taxon>Craniata</taxon>
        <taxon>Vertebrata</taxon>
        <taxon>Euteleostomi</taxon>
        <taxon>Archelosauria</taxon>
        <taxon>Archosauria</taxon>
        <taxon>Dinosauria</taxon>
        <taxon>Saurischia</taxon>
        <taxon>Theropoda</taxon>
        <taxon>Coelurosauria</taxon>
        <taxon>Aves</taxon>
        <taxon>Neognathae</taxon>
        <taxon>Neoaves</taxon>
        <taxon>Telluraves</taxon>
        <taxon>Australaves</taxon>
        <taxon>Passeriformes</taxon>
        <taxon>Sylvioidea</taxon>
        <taxon>Zosteropidae</taxon>
        <taxon>Zosterops</taxon>
    </lineage>
</organism>
<sequence length="247" mass="28059">MRHREREQGIEFCKCKQCWRVLENGMHIWDSYFEEGRSVSVFPIQIFETAYISSCKNSNGASPREPCYCSGEQEEDRSSRAGVLQGQQEATQQGGSVLMKASITLPDGQASPSNSQHLDENRNTALAATWSPEQQPWCVHNRTIRLKSERFEDTNWTPRMREIDLQYPHPILVITSCSRHWFSDINAGTFTTANGTNFIDPHLTCDKTEYDKLQRVMTGQAGTLLVHNIRRSELMSDGLNSGPKTTI</sequence>
<proteinExistence type="predicted"/>
<evidence type="ECO:0000313" key="1">
    <source>
        <dbReference type="EMBL" id="TRZ18045.1"/>
    </source>
</evidence>
<reference evidence="1" key="1">
    <citation type="submission" date="2019-04" db="EMBL/GenBank/DDBJ databases">
        <title>Genome assembly of Zosterops borbonicus 15179.</title>
        <authorList>
            <person name="Leroy T."/>
            <person name="Anselmetti Y."/>
            <person name="Tilak M.-K."/>
            <person name="Nabholz B."/>
        </authorList>
    </citation>
    <scope>NUCLEOTIDE SEQUENCE</scope>
    <source>
        <strain evidence="1">HGM_15179</strain>
        <tissue evidence="1">Muscle</tissue>
    </source>
</reference>
<protein>
    <submittedName>
        <fullName evidence="1">Uncharacterized protein</fullName>
    </submittedName>
</protein>
<dbReference type="EMBL" id="SWJQ01000237">
    <property type="protein sequence ID" value="TRZ18045.1"/>
    <property type="molecule type" value="Genomic_DNA"/>
</dbReference>
<name>A0A8K1GFX7_9PASS</name>
<evidence type="ECO:0000313" key="2">
    <source>
        <dbReference type="Proteomes" id="UP000796761"/>
    </source>
</evidence>
<dbReference type="Proteomes" id="UP000796761">
    <property type="component" value="Unassembled WGS sequence"/>
</dbReference>
<comment type="caution">
    <text evidence="1">The sequence shown here is derived from an EMBL/GenBank/DDBJ whole genome shotgun (WGS) entry which is preliminary data.</text>
</comment>